<dbReference type="Gene3D" id="3.30.1330.70">
    <property type="entry name" value="Holliday junction resolvase RusA"/>
    <property type="match status" value="1"/>
</dbReference>
<evidence type="ECO:0000313" key="1">
    <source>
        <dbReference type="EMBL" id="TSE34932.1"/>
    </source>
</evidence>
<dbReference type="InterPro" id="IPR008822">
    <property type="entry name" value="Endonuclease_RusA-like"/>
</dbReference>
<proteinExistence type="predicted"/>
<comment type="caution">
    <text evidence="1">The sequence shown here is derived from an EMBL/GenBank/DDBJ whole genome shotgun (WGS) entry which is preliminary data.</text>
</comment>
<dbReference type="RefSeq" id="WP_019561894.1">
    <property type="nucleotide sequence ID" value="NZ_VJON01000013.1"/>
</dbReference>
<dbReference type="InterPro" id="IPR036614">
    <property type="entry name" value="RusA-like_sf"/>
</dbReference>
<evidence type="ECO:0000313" key="2">
    <source>
        <dbReference type="Proteomes" id="UP000318294"/>
    </source>
</evidence>
<name>A0A554XGJ1_9BURK</name>
<keyword evidence="2" id="KW-1185">Reference proteome</keyword>
<dbReference type="EMBL" id="VJON01000013">
    <property type="protein sequence ID" value="TSE34932.1"/>
    <property type="molecule type" value="Genomic_DNA"/>
</dbReference>
<gene>
    <name evidence="1" type="ORF">Tchar_01124</name>
</gene>
<organism evidence="1 2">
    <name type="scientific">Tepidimonas charontis</name>
    <dbReference type="NCBI Taxonomy" id="2267262"/>
    <lineage>
        <taxon>Bacteria</taxon>
        <taxon>Pseudomonadati</taxon>
        <taxon>Pseudomonadota</taxon>
        <taxon>Betaproteobacteria</taxon>
        <taxon>Burkholderiales</taxon>
        <taxon>Tepidimonas</taxon>
    </lineage>
</organism>
<dbReference type="AlphaFoldDB" id="A0A554XGJ1"/>
<dbReference type="Proteomes" id="UP000318294">
    <property type="component" value="Unassembled WGS sequence"/>
</dbReference>
<dbReference type="GO" id="GO:0000287">
    <property type="term" value="F:magnesium ion binding"/>
    <property type="evidence" value="ECO:0007669"/>
    <property type="project" value="InterPro"/>
</dbReference>
<dbReference type="GO" id="GO:0006310">
    <property type="term" value="P:DNA recombination"/>
    <property type="evidence" value="ECO:0007669"/>
    <property type="project" value="InterPro"/>
</dbReference>
<sequence length="123" mass="13620">MSYINCFIRGVPYSRNKSRGKIGAADEWSVQVREQTASLPRVKEACTLKVTFLLPPDKFPTDFPYGPDLDNLLKRFMDALNHTIFSDTHGGDSCVIMLTVMKTKVASSEDSGVHLEVLPVSVA</sequence>
<dbReference type="SUPFAM" id="SSF103084">
    <property type="entry name" value="Holliday junction resolvase RusA"/>
    <property type="match status" value="1"/>
</dbReference>
<accession>A0A554XGJ1</accession>
<dbReference type="Pfam" id="PF05866">
    <property type="entry name" value="RusA"/>
    <property type="match status" value="1"/>
</dbReference>
<dbReference type="GO" id="GO:0006281">
    <property type="term" value="P:DNA repair"/>
    <property type="evidence" value="ECO:0007669"/>
    <property type="project" value="InterPro"/>
</dbReference>
<protein>
    <submittedName>
        <fullName evidence="1">Uncharacterized protein</fullName>
    </submittedName>
</protein>
<reference evidence="1 2" key="1">
    <citation type="submission" date="2019-07" db="EMBL/GenBank/DDBJ databases">
        <title>Tepidimonas charontis SPSP-6 draft genome.</title>
        <authorList>
            <person name="Da Costa M.S."/>
            <person name="Froufe H.J.C."/>
            <person name="Egas C."/>
            <person name="Albuquerque L."/>
        </authorList>
    </citation>
    <scope>NUCLEOTIDE SEQUENCE [LARGE SCALE GENOMIC DNA]</scope>
    <source>
        <strain evidence="1 2">SPSP-6</strain>
    </source>
</reference>